<feature type="domain" description="Nudix hydrolase" evidence="4">
    <location>
        <begin position="47"/>
        <end position="145"/>
    </location>
</feature>
<keyword evidence="6" id="KW-1185">Reference proteome</keyword>
<dbReference type="EMBL" id="CP074402">
    <property type="protein sequence ID" value="QVJ01883.1"/>
    <property type="molecule type" value="Genomic_DNA"/>
</dbReference>
<dbReference type="InterPro" id="IPR000086">
    <property type="entry name" value="NUDIX_hydrolase_dom"/>
</dbReference>
<gene>
    <name evidence="5" type="ORF">KGD82_02535</name>
</gene>
<keyword evidence="2" id="KW-0378">Hydrolase</keyword>
<dbReference type="Proteomes" id="UP000682416">
    <property type="component" value="Chromosome"/>
</dbReference>
<dbReference type="KEGG" id="nec:KGD82_02535"/>
<protein>
    <submittedName>
        <fullName evidence="5">NUDIX domain-containing protein</fullName>
    </submittedName>
</protein>
<evidence type="ECO:0000313" key="5">
    <source>
        <dbReference type="EMBL" id="QVJ01883.1"/>
    </source>
</evidence>
<evidence type="ECO:0000256" key="3">
    <source>
        <dbReference type="ARBA" id="ARBA00022842"/>
    </source>
</evidence>
<evidence type="ECO:0000256" key="2">
    <source>
        <dbReference type="ARBA" id="ARBA00022801"/>
    </source>
</evidence>
<dbReference type="InterPro" id="IPR015797">
    <property type="entry name" value="NUDIX_hydrolase-like_dom_sf"/>
</dbReference>
<proteinExistence type="predicted"/>
<sequence length="166" mass="18568">MTRLVAQVTTGRRFALTHRDLKWPHVSEPAPLNAPAVIEALAWAHVRDGRLLCVRPEDRDLLYVPGGKREPGETDEEAVARETLEEVSVVLRPGTFRLVAEIDQEAHAQPPGTRVRLVCYSAEHDGEIVPDNEIVEAVWISHAERDQCAPAVRDLVELLHQRGELP</sequence>
<dbReference type="AlphaFoldDB" id="A0A975LAE8"/>
<evidence type="ECO:0000313" key="6">
    <source>
        <dbReference type="Proteomes" id="UP000682416"/>
    </source>
</evidence>
<dbReference type="PANTHER" id="PTHR43046">
    <property type="entry name" value="GDP-MANNOSE MANNOSYL HYDROLASE"/>
    <property type="match status" value="1"/>
</dbReference>
<dbReference type="CDD" id="cd04690">
    <property type="entry name" value="NUDIX_Hydrolase"/>
    <property type="match status" value="1"/>
</dbReference>
<evidence type="ECO:0000259" key="4">
    <source>
        <dbReference type="Pfam" id="PF00293"/>
    </source>
</evidence>
<organism evidence="5 6">
    <name type="scientific">Nocardiopsis eucommiae</name>
    <dbReference type="NCBI Taxonomy" id="2831970"/>
    <lineage>
        <taxon>Bacteria</taxon>
        <taxon>Bacillati</taxon>
        <taxon>Actinomycetota</taxon>
        <taxon>Actinomycetes</taxon>
        <taxon>Streptosporangiales</taxon>
        <taxon>Nocardiopsidaceae</taxon>
        <taxon>Nocardiopsis</taxon>
    </lineage>
</organism>
<reference evidence="5" key="1">
    <citation type="submission" date="2021-05" db="EMBL/GenBank/DDBJ databases">
        <authorList>
            <person name="Kaiqin L."/>
            <person name="Jian G."/>
        </authorList>
    </citation>
    <scope>NUCLEOTIDE SEQUENCE</scope>
    <source>
        <strain evidence="5">HDS5</strain>
    </source>
</reference>
<dbReference type="Gene3D" id="3.90.79.10">
    <property type="entry name" value="Nucleoside Triphosphate Pyrophosphohydrolase"/>
    <property type="match status" value="1"/>
</dbReference>
<name>A0A975LAE8_9ACTN</name>
<keyword evidence="3" id="KW-0460">Magnesium</keyword>
<dbReference type="SUPFAM" id="SSF55811">
    <property type="entry name" value="Nudix"/>
    <property type="match status" value="1"/>
</dbReference>
<comment type="cofactor">
    <cofactor evidence="1">
        <name>Mg(2+)</name>
        <dbReference type="ChEBI" id="CHEBI:18420"/>
    </cofactor>
</comment>
<dbReference type="Pfam" id="PF00293">
    <property type="entry name" value="NUDIX"/>
    <property type="match status" value="1"/>
</dbReference>
<dbReference type="GO" id="GO:0016787">
    <property type="term" value="F:hydrolase activity"/>
    <property type="evidence" value="ECO:0007669"/>
    <property type="project" value="UniProtKB-KW"/>
</dbReference>
<accession>A0A975LAE8</accession>
<evidence type="ECO:0000256" key="1">
    <source>
        <dbReference type="ARBA" id="ARBA00001946"/>
    </source>
</evidence>
<dbReference type="PANTHER" id="PTHR43046:SF12">
    <property type="entry name" value="GDP-MANNOSE MANNOSYL HYDROLASE"/>
    <property type="match status" value="1"/>
</dbReference>